<dbReference type="InterPro" id="IPR029060">
    <property type="entry name" value="PIN-like_dom_sf"/>
</dbReference>
<dbReference type="Proteomes" id="UP001500540">
    <property type="component" value="Unassembled WGS sequence"/>
</dbReference>
<organism evidence="6 7">
    <name type="scientific">Microbacterium kribbense</name>
    <dbReference type="NCBI Taxonomy" id="433645"/>
    <lineage>
        <taxon>Bacteria</taxon>
        <taxon>Bacillati</taxon>
        <taxon>Actinomycetota</taxon>
        <taxon>Actinomycetes</taxon>
        <taxon>Micrococcales</taxon>
        <taxon>Microbacteriaceae</taxon>
        <taxon>Microbacterium</taxon>
    </lineage>
</organism>
<dbReference type="EMBL" id="BAABAF010000008">
    <property type="protein sequence ID" value="GAA3770015.1"/>
    <property type="molecule type" value="Genomic_DNA"/>
</dbReference>
<dbReference type="Gene3D" id="3.40.50.1010">
    <property type="entry name" value="5'-nuclease"/>
    <property type="match status" value="1"/>
</dbReference>
<keyword evidence="3" id="KW-0378">Hydrolase</keyword>
<evidence type="ECO:0000256" key="1">
    <source>
        <dbReference type="ARBA" id="ARBA00022722"/>
    </source>
</evidence>
<protein>
    <recommendedName>
        <fullName evidence="5">PIN domain-containing protein</fullName>
    </recommendedName>
</protein>
<keyword evidence="1" id="KW-0540">Nuclease</keyword>
<evidence type="ECO:0000259" key="5">
    <source>
        <dbReference type="Pfam" id="PF01850"/>
    </source>
</evidence>
<feature type="domain" description="PIN" evidence="5">
    <location>
        <begin position="14"/>
        <end position="43"/>
    </location>
</feature>
<proteinExistence type="predicted"/>
<evidence type="ECO:0000313" key="7">
    <source>
        <dbReference type="Proteomes" id="UP001500540"/>
    </source>
</evidence>
<keyword evidence="7" id="KW-1185">Reference proteome</keyword>
<evidence type="ECO:0000256" key="2">
    <source>
        <dbReference type="ARBA" id="ARBA00022723"/>
    </source>
</evidence>
<keyword evidence="4" id="KW-0460">Magnesium</keyword>
<accession>A0ABP7GNU3</accession>
<evidence type="ECO:0000256" key="3">
    <source>
        <dbReference type="ARBA" id="ARBA00022801"/>
    </source>
</evidence>
<evidence type="ECO:0000256" key="4">
    <source>
        <dbReference type="ARBA" id="ARBA00022842"/>
    </source>
</evidence>
<sequence length="53" mass="5268">MGPAPGAPGGERTIGVDDLWIAAIAAAHGLPIVTQDGDFDALEGAKGVTVIRV</sequence>
<name>A0ABP7GNU3_9MICO</name>
<dbReference type="Pfam" id="PF01850">
    <property type="entry name" value="PIN"/>
    <property type="match status" value="1"/>
</dbReference>
<comment type="caution">
    <text evidence="6">The sequence shown here is derived from an EMBL/GenBank/DDBJ whole genome shotgun (WGS) entry which is preliminary data.</text>
</comment>
<evidence type="ECO:0000313" key="6">
    <source>
        <dbReference type="EMBL" id="GAA3770015.1"/>
    </source>
</evidence>
<dbReference type="InterPro" id="IPR002716">
    <property type="entry name" value="PIN_dom"/>
</dbReference>
<keyword evidence="2" id="KW-0479">Metal-binding</keyword>
<gene>
    <name evidence="6" type="ORF">GCM10022240_22900</name>
</gene>
<dbReference type="SUPFAM" id="SSF88723">
    <property type="entry name" value="PIN domain-like"/>
    <property type="match status" value="1"/>
</dbReference>
<reference evidence="7" key="1">
    <citation type="journal article" date="2019" name="Int. J. Syst. Evol. Microbiol.">
        <title>The Global Catalogue of Microorganisms (GCM) 10K type strain sequencing project: providing services to taxonomists for standard genome sequencing and annotation.</title>
        <authorList>
            <consortium name="The Broad Institute Genomics Platform"/>
            <consortium name="The Broad Institute Genome Sequencing Center for Infectious Disease"/>
            <person name="Wu L."/>
            <person name="Ma J."/>
        </authorList>
    </citation>
    <scope>NUCLEOTIDE SEQUENCE [LARGE SCALE GENOMIC DNA]</scope>
    <source>
        <strain evidence="7">JCM 16950</strain>
    </source>
</reference>
<dbReference type="RefSeq" id="WP_344783706.1">
    <property type="nucleotide sequence ID" value="NZ_BAABAF010000008.1"/>
</dbReference>